<evidence type="ECO:0000313" key="3">
    <source>
        <dbReference type="Proteomes" id="UP000004995"/>
    </source>
</evidence>
<feature type="transmembrane region" description="Helical" evidence="1">
    <location>
        <begin position="25"/>
        <end position="43"/>
    </location>
</feature>
<evidence type="ECO:0000313" key="2">
    <source>
        <dbReference type="EnsemblPlants" id="KQL11895"/>
    </source>
</evidence>
<dbReference type="AlphaFoldDB" id="K3Y442"/>
<accession>K3Y442</accession>
<keyword evidence="1" id="KW-1133">Transmembrane helix</keyword>
<evidence type="ECO:0000256" key="1">
    <source>
        <dbReference type="SAM" id="Phobius"/>
    </source>
</evidence>
<protein>
    <submittedName>
        <fullName evidence="2">Uncharacterized protein</fullName>
    </submittedName>
</protein>
<name>K3Y442_SETIT</name>
<proteinExistence type="predicted"/>
<dbReference type="EMBL" id="AGNK02002656">
    <property type="status" value="NOT_ANNOTATED_CDS"/>
    <property type="molecule type" value="Genomic_DNA"/>
</dbReference>
<dbReference type="Proteomes" id="UP000004995">
    <property type="component" value="Unassembled WGS sequence"/>
</dbReference>
<dbReference type="Gramene" id="KQL11895">
    <property type="protein sequence ID" value="KQL11895"/>
    <property type="gene ID" value="SETIT_008980mg"/>
</dbReference>
<sequence>MRLAVGHQSLGDAMFQARRRRRQPYPMNFWVGFPGVFTCLSLLPTENIFFPNNAWDKSFDLDYDQKINIIRRMLISSKRSPTPHAPAPTLARYTLTHTKKNELDICWVLF</sequence>
<dbReference type="InParanoid" id="K3Y442"/>
<keyword evidence="1" id="KW-0472">Membrane</keyword>
<reference evidence="2" key="2">
    <citation type="submission" date="2018-08" db="UniProtKB">
        <authorList>
            <consortium name="EnsemblPlants"/>
        </authorList>
    </citation>
    <scope>IDENTIFICATION</scope>
    <source>
        <strain evidence="2">Yugu1</strain>
    </source>
</reference>
<dbReference type="HOGENOM" id="CLU_2175435_0_0_1"/>
<organism evidence="2 3">
    <name type="scientific">Setaria italica</name>
    <name type="common">Foxtail millet</name>
    <name type="synonym">Panicum italicum</name>
    <dbReference type="NCBI Taxonomy" id="4555"/>
    <lineage>
        <taxon>Eukaryota</taxon>
        <taxon>Viridiplantae</taxon>
        <taxon>Streptophyta</taxon>
        <taxon>Embryophyta</taxon>
        <taxon>Tracheophyta</taxon>
        <taxon>Spermatophyta</taxon>
        <taxon>Magnoliopsida</taxon>
        <taxon>Liliopsida</taxon>
        <taxon>Poales</taxon>
        <taxon>Poaceae</taxon>
        <taxon>PACMAD clade</taxon>
        <taxon>Panicoideae</taxon>
        <taxon>Panicodae</taxon>
        <taxon>Paniceae</taxon>
        <taxon>Cenchrinae</taxon>
        <taxon>Setaria</taxon>
    </lineage>
</organism>
<keyword evidence="3" id="KW-1185">Reference proteome</keyword>
<reference evidence="3" key="1">
    <citation type="journal article" date="2012" name="Nat. Biotechnol.">
        <title>Reference genome sequence of the model plant Setaria.</title>
        <authorList>
            <person name="Bennetzen J.L."/>
            <person name="Schmutz J."/>
            <person name="Wang H."/>
            <person name="Percifield R."/>
            <person name="Hawkins J."/>
            <person name="Pontaroli A.C."/>
            <person name="Estep M."/>
            <person name="Feng L."/>
            <person name="Vaughn J.N."/>
            <person name="Grimwood J."/>
            <person name="Jenkins J."/>
            <person name="Barry K."/>
            <person name="Lindquist E."/>
            <person name="Hellsten U."/>
            <person name="Deshpande S."/>
            <person name="Wang X."/>
            <person name="Wu X."/>
            <person name="Mitros T."/>
            <person name="Triplett J."/>
            <person name="Yang X."/>
            <person name="Ye C.Y."/>
            <person name="Mauro-Herrera M."/>
            <person name="Wang L."/>
            <person name="Li P."/>
            <person name="Sharma M."/>
            <person name="Sharma R."/>
            <person name="Ronald P.C."/>
            <person name="Panaud O."/>
            <person name="Kellogg E.A."/>
            <person name="Brutnell T.P."/>
            <person name="Doust A.N."/>
            <person name="Tuskan G.A."/>
            <person name="Rokhsar D."/>
            <person name="Devos K.M."/>
        </authorList>
    </citation>
    <scope>NUCLEOTIDE SEQUENCE [LARGE SCALE GENOMIC DNA]</scope>
    <source>
        <strain evidence="3">cv. Yugu1</strain>
    </source>
</reference>
<dbReference type="EnsemblPlants" id="KQL11895">
    <property type="protein sequence ID" value="KQL11895"/>
    <property type="gene ID" value="SETIT_008980mg"/>
</dbReference>
<keyword evidence="1" id="KW-0812">Transmembrane</keyword>